<evidence type="ECO:0000313" key="3">
    <source>
        <dbReference type="Proteomes" id="UP001479436"/>
    </source>
</evidence>
<dbReference type="CDD" id="cd00130">
    <property type="entry name" value="PAS"/>
    <property type="match status" value="2"/>
</dbReference>
<dbReference type="Proteomes" id="UP001479436">
    <property type="component" value="Unassembled WGS sequence"/>
</dbReference>
<accession>A0ABR2WAS7</accession>
<sequence length="273" mass="30817">MSKTSFISIASVETTRMLYLSESCKDVLGFPGQQWVGKSANHWFHPDDRGGLAVIIRTCAELQKIATLIYTRVLSADGYVLMEATFNYCYDIIVSSNRLLKEADYPALFDRTCLAEDIITILNTQDIHVLGNPNIFCSARELTQALSLSGSLPPDSPLEQRVCIVVNHNRENYPIDYCSKLATEILGSSPEDLVSTSLFEYIQYGNLTEVREELKDIVEEQSVGNQIEFTWVSKTFQQVELEAIISHTDDGLIFIARILNHNDFYLPILEAFQ</sequence>
<proteinExistence type="predicted"/>
<evidence type="ECO:0000259" key="1">
    <source>
        <dbReference type="PROSITE" id="PS50112"/>
    </source>
</evidence>
<protein>
    <recommendedName>
        <fullName evidence="1">PAS domain-containing protein</fullName>
    </recommendedName>
</protein>
<dbReference type="EMBL" id="JASJQH010006890">
    <property type="protein sequence ID" value="KAK9728807.1"/>
    <property type="molecule type" value="Genomic_DNA"/>
</dbReference>
<comment type="caution">
    <text evidence="2">The sequence shown here is derived from an EMBL/GenBank/DDBJ whole genome shotgun (WGS) entry which is preliminary data.</text>
</comment>
<reference evidence="2 3" key="1">
    <citation type="submission" date="2023-04" db="EMBL/GenBank/DDBJ databases">
        <title>Genome of Basidiobolus ranarum AG-B5.</title>
        <authorList>
            <person name="Stajich J.E."/>
            <person name="Carter-House D."/>
            <person name="Gryganskyi A."/>
        </authorList>
    </citation>
    <scope>NUCLEOTIDE SEQUENCE [LARGE SCALE GENOMIC DNA]</scope>
    <source>
        <strain evidence="2 3">AG-B5</strain>
    </source>
</reference>
<dbReference type="InterPro" id="IPR000014">
    <property type="entry name" value="PAS"/>
</dbReference>
<dbReference type="SUPFAM" id="SSF55785">
    <property type="entry name" value="PYP-like sensor domain (PAS domain)"/>
    <property type="match status" value="2"/>
</dbReference>
<feature type="domain" description="PAS" evidence="1">
    <location>
        <begin position="175"/>
        <end position="221"/>
    </location>
</feature>
<evidence type="ECO:0000313" key="2">
    <source>
        <dbReference type="EMBL" id="KAK9728807.1"/>
    </source>
</evidence>
<organism evidence="2 3">
    <name type="scientific">Basidiobolus ranarum</name>
    <dbReference type="NCBI Taxonomy" id="34480"/>
    <lineage>
        <taxon>Eukaryota</taxon>
        <taxon>Fungi</taxon>
        <taxon>Fungi incertae sedis</taxon>
        <taxon>Zoopagomycota</taxon>
        <taxon>Entomophthoromycotina</taxon>
        <taxon>Basidiobolomycetes</taxon>
        <taxon>Basidiobolales</taxon>
        <taxon>Basidiobolaceae</taxon>
        <taxon>Basidiobolus</taxon>
    </lineage>
</organism>
<gene>
    <name evidence="2" type="ORF">K7432_000772</name>
</gene>
<feature type="domain" description="PAS" evidence="1">
    <location>
        <begin position="1"/>
        <end position="63"/>
    </location>
</feature>
<dbReference type="InterPro" id="IPR035965">
    <property type="entry name" value="PAS-like_dom_sf"/>
</dbReference>
<dbReference type="PROSITE" id="PS50112">
    <property type="entry name" value="PAS"/>
    <property type="match status" value="2"/>
</dbReference>
<keyword evidence="3" id="KW-1185">Reference proteome</keyword>
<dbReference type="Gene3D" id="3.30.450.20">
    <property type="entry name" value="PAS domain"/>
    <property type="match status" value="2"/>
</dbReference>
<name>A0ABR2WAS7_9FUNG</name>